<dbReference type="Proteomes" id="UP000623687">
    <property type="component" value="Unassembled WGS sequence"/>
</dbReference>
<dbReference type="GeneID" id="59375681"/>
<gene>
    <name evidence="2" type="ORF">PC9H_005863</name>
</gene>
<dbReference type="VEuPathDB" id="FungiDB:PC9H_005863"/>
<keyword evidence="1" id="KW-0472">Membrane</keyword>
<keyword evidence="3" id="KW-1185">Reference proteome</keyword>
<evidence type="ECO:0000313" key="2">
    <source>
        <dbReference type="EMBL" id="KAF7430163.1"/>
    </source>
</evidence>
<reference evidence="2" key="1">
    <citation type="submission" date="2019-07" db="EMBL/GenBank/DDBJ databases">
        <authorList>
            <person name="Palmer J.M."/>
        </authorList>
    </citation>
    <scope>NUCLEOTIDE SEQUENCE</scope>
    <source>
        <strain evidence="2">PC9</strain>
    </source>
</reference>
<feature type="transmembrane region" description="Helical" evidence="1">
    <location>
        <begin position="73"/>
        <end position="93"/>
    </location>
</feature>
<sequence>MARHAPPFARHFPQCVHRARCVDIPVQTSPKSVHVRNEEIDRWDHPVDDLCVSLNAVNTQNTDARKATCMIGLIPHIISLVMFVTMKGTLVWMCRTNHNQGLRELSAIRVEQPADRPE</sequence>
<keyword evidence="1" id="KW-1133">Transmembrane helix</keyword>
<dbReference type="EMBL" id="JACETU010000004">
    <property type="protein sequence ID" value="KAF7430163.1"/>
    <property type="molecule type" value="Genomic_DNA"/>
</dbReference>
<protein>
    <submittedName>
        <fullName evidence="2">Uncharacterized protein</fullName>
    </submittedName>
</protein>
<dbReference type="AlphaFoldDB" id="A0A8H6ZV54"/>
<evidence type="ECO:0000313" key="3">
    <source>
        <dbReference type="Proteomes" id="UP000623687"/>
    </source>
</evidence>
<name>A0A8H6ZV54_PLEOS</name>
<proteinExistence type="predicted"/>
<organism evidence="2 3">
    <name type="scientific">Pleurotus ostreatus</name>
    <name type="common">Oyster mushroom</name>
    <name type="synonym">White-rot fungus</name>
    <dbReference type="NCBI Taxonomy" id="5322"/>
    <lineage>
        <taxon>Eukaryota</taxon>
        <taxon>Fungi</taxon>
        <taxon>Dikarya</taxon>
        <taxon>Basidiomycota</taxon>
        <taxon>Agaricomycotina</taxon>
        <taxon>Agaricomycetes</taxon>
        <taxon>Agaricomycetidae</taxon>
        <taxon>Agaricales</taxon>
        <taxon>Pleurotineae</taxon>
        <taxon>Pleurotaceae</taxon>
        <taxon>Pleurotus</taxon>
    </lineage>
</organism>
<evidence type="ECO:0000256" key="1">
    <source>
        <dbReference type="SAM" id="Phobius"/>
    </source>
</evidence>
<dbReference type="RefSeq" id="XP_036631441.1">
    <property type="nucleotide sequence ID" value="XM_036775422.1"/>
</dbReference>
<dbReference type="OrthoDB" id="10521771at2759"/>
<keyword evidence="1" id="KW-0812">Transmembrane</keyword>
<accession>A0A8H6ZV54</accession>
<comment type="caution">
    <text evidence="2">The sequence shown here is derived from an EMBL/GenBank/DDBJ whole genome shotgun (WGS) entry which is preliminary data.</text>
</comment>